<evidence type="ECO:0000256" key="1">
    <source>
        <dbReference type="SAM" id="Coils"/>
    </source>
</evidence>
<feature type="domain" description="C2H2-type" evidence="3">
    <location>
        <begin position="1233"/>
        <end position="1255"/>
    </location>
</feature>
<evidence type="ECO:0000259" key="3">
    <source>
        <dbReference type="PROSITE" id="PS00028"/>
    </source>
</evidence>
<dbReference type="EMBL" id="BMAW01083056">
    <property type="protein sequence ID" value="GFU31943.1"/>
    <property type="molecule type" value="Genomic_DNA"/>
</dbReference>
<feature type="compositionally biased region" description="Basic and acidic residues" evidence="2">
    <location>
        <begin position="1882"/>
        <end position="1894"/>
    </location>
</feature>
<dbReference type="PANTHER" id="PTHR15577">
    <property type="entry name" value="ZINC FINGER CONTAINING PROTEIN"/>
    <property type="match status" value="1"/>
</dbReference>
<feature type="compositionally biased region" description="Basic and acidic residues" evidence="2">
    <location>
        <begin position="1904"/>
        <end position="1915"/>
    </location>
</feature>
<feature type="compositionally biased region" description="Basic and acidic residues" evidence="2">
    <location>
        <begin position="1453"/>
        <end position="1468"/>
    </location>
</feature>
<dbReference type="GO" id="GO:0045892">
    <property type="term" value="P:negative regulation of DNA-templated transcription"/>
    <property type="evidence" value="ECO:0007669"/>
    <property type="project" value="TreeGrafter"/>
</dbReference>
<dbReference type="OrthoDB" id="6433008at2759"/>
<feature type="region of interest" description="Disordered" evidence="2">
    <location>
        <begin position="1826"/>
        <end position="1850"/>
    </location>
</feature>
<accession>A0A8X6QKP9</accession>
<feature type="compositionally biased region" description="Basic and acidic residues" evidence="2">
    <location>
        <begin position="657"/>
        <end position="672"/>
    </location>
</feature>
<dbReference type="PANTHER" id="PTHR15577:SF2">
    <property type="entry name" value="ZINC FINGER PROTEIN 318"/>
    <property type="match status" value="1"/>
</dbReference>
<dbReference type="GO" id="GO:0005654">
    <property type="term" value="C:nucleoplasm"/>
    <property type="evidence" value="ECO:0007669"/>
    <property type="project" value="TreeGrafter"/>
</dbReference>
<sequence length="2862" mass="321184">MSQYPKAKAFKGILRNSDRNVYQPPHRRNPTYEHQQINSHDREIGYSSANKAKIPNSHDREIGYSSANKAKIPNSHDREIGYSSANKAKIPIFPDDESSVPSSSFKSGAKSSSKNDDLYAQAMAAKSNLGLLDTSQFSSALASLQDYGNHPELSNSAISQNKLLTSPPQSVTVRANLPYSLVSHSQDFQKETPSSYKYSNILSNSGSNAQEFTPFKSLIDLNLNSVEDEEEFLYGDTNPLPDIPPFNQTVHFNAGTKSVDAYMSDEELQSIETPTFGDSFSSVGEKLNISAWKKASGWNIGDDTVNSAVNINIKKPCEKELSPFSKQNRVISETHYHGPLRQSKEDYNTLPMSSYKSREQMRQSQNFLTSSKLASYTVNDCLSPNQFFSFPTENKSVLMASSNLLRKQSNHDRAVKNESIYQEVMHYDYNVPVGDETKRSRENEKTGIETIDKSVSDASVKFPKLLVNVEQDRISTKRIVHLKESYNKVTSPSKSKNPPSLSSSDKMENFELVDEVLQSKTIETHRVVCNESRTNLIKVDNIDHEGETGSVQSEDSRNSAQSVNVILNDGTSLLSKHSMEANLKEQTPKVIPYKYSSIKQGDKSYKQKTPERNMSPNYGLRSRSPDNSRRRSPNRRYRSRDHSPRYREYSPEYSNHWSRDHSPRYRSRERSGRRSPRHSSRPRDKSPRRRIRYRSRGRHSSRERRSYSPKDQSPHYPSSEKHSRYNRNLSPETMTKTVHKRPLAYSSDEEYVSSTACKISTSLNEKFGESSESFSETYTRNSDEIASKRGKMSTKINDMEGKPQNSLHSNEINMKTTETISKSSITVQNPKFFEASQDPPETDAKNSEILNSVLTKFKHCSEEAGPSTAELDLDVATTTSWTAAASLPATVSTSLQLNMPNIPQYGTSYPHQSTLVVPHMYPQYMYETPSVPQLSPNVHYNPLLPTSMSAAASFTYPSPPTSIFSISNNSKFIPSKARISCLKTVPVIKNVNLPKSKTPSFVPLPKDSSGLLSKNRSPELFNRSVVLKNTTPQTQKDDLKEEDLLMKVERYKKLLEERDIMGKKLRNTSDHSLEISKLREELENKAKTSRSAVDKMLILTCVNAFEKANTELNRYIKEARRLNVTVMQLQSKIKPEVLQKITANPEKTEKQLEHPLVSYTGIDDGGHWCEECKERFPTISKVIEHLHQKMHLQHVDPYQVVTTQPVRKIADKNAKIVPARGIEFIKPVCCFYCSLCKESLLNQSFAEQHVKENAHITNYKNFLKENPIYEDKRDLFKKIGVIMLAKEKRQTEVLKKVQDKLQDQKNAEKLVEELDESNMNVQNSPKNQKGVEIKLKLINEKNKLLETKTVKESDVKPKQKVVYIGRAPNFKPRNKNSGKTTILEKQNAEKDTVGKTEEVYDYDSLYAVSTDKSEKQSSSVLPSVDTISVGSKNLDSTAISKISVNPNDISENQTKDNLFDNESSKTKLNESNAKHKTKQAIDLKKNKTYVSGCPNESEAKKSDSKRSDDPTETHINKHQMNDALKNPKNQRTNAFESKVNLSETELQLETSFLDKSMEVPKPPPEPKRRCSLTEEEKDFLLLGINKSDMEPIAVPIPPPPALIHNHSDVAKFSINKSDMEPIDISKPPPPVLMNNHSDVAKLPPFPPPLQVPPPNIVSHVPPPTIASLVPPSNVISQVPPPNIISKVPPPNIISQIPPPNIASNLPNIILSTCVSVSSEQKQHISPASSSGTKTLPLKFDPFTSEQLQDNIQPANENIDVIDMEIDNDIVNSEIKFGLDCLIDMKGIPCSVKLSDNVSTSSLSPISLITTELRTSSISTIAPIVSEGNETVKQHPESATSKENGDGSSTVVVTNVDDDREMLRELLNLIMDDVTNELEESSEVDKCVSEKKVEDSLLSPNKISETPDSRDDHSGSICVEPERQDFKTTGCTKNFQTAQKTLIDDKYSEVSTGNAIEKCYNINKILLNNSSNDQNNMRDMLIEENTEENLRDASSQMVSSEEVETYTLPLNTNKEILELTDEILNTVVSLTSDELNRPFACTTDFQNSNSETTEKLENVENSLERHPDYLSSLSNCKDYLKNEKSNNEENSKKFNDCSSSFLNNVSSSLASEDSENAGNSKDIFSKTVSIKGGNISANIILPQSINENLMKITDKIQNNSTRINLSQKRPASFKNENELVENKVDDDLQIIGEYPICHKNHIKGKRKHQKPIPEVIELDSESDEMEITEIKEVKENTGEIPYVYNQKPVIKEEHSFAFKRMKIHSSTLTINKEKEMHVNKKALITSLKIENFDEKNQKSFVTAHSNSRNSETKLTVETESHLCKFIGKEMSSLTPNIRIDSGMSSGNSQDISNCISNRTDENMDCDDILSSKVGCTTDSNSDNFISIAANSKDSIDSNFSEKHPVLCDRSELSEISVDGSGLGSNECDLSRNTLSNTVSDNAIVMNVEIRNTVEMNDSVTPTSSSHDSLNAGKLSHLLHNNTSENFVSKATYQVLKDINLSDSESTSHNIEALFDEGNIGPTSPIDEISCGGEMIYSKGSVSPPKESSVNCLNTHEQNCSHNFNIKQENITFCPSPRSVGIMDINVTNSSEIRNDTPSSIPISSNMDKVQHLQNLEIFDKDNMYYCNEASLLESSGSESHENLKFVVKREENSEEETIRNEERRNLERTLSCKNVSSEPLQFIKIEKSEKDNEEETAEAQMIKTAETRQFTIMPNFPIKIEVKKEEDDNVKCSNTAKQQNPSHSHETGLTVADQKSFLGNLSYFDELNPSIALKQSTQDLKNEILSVPLLKKYDTDDILSDMSADGPPILNEHDESPSNSGEARDSGSITKADLPDVYKAEANEHKKKETKNESDTDEYETEN</sequence>
<protein>
    <submittedName>
        <fullName evidence="4">Zinc finger protein 318</fullName>
    </submittedName>
</protein>
<dbReference type="Proteomes" id="UP000887013">
    <property type="component" value="Unassembled WGS sequence"/>
</dbReference>
<feature type="compositionally biased region" description="Low complexity" evidence="2">
    <location>
        <begin position="99"/>
        <end position="112"/>
    </location>
</feature>
<feature type="region of interest" description="Disordered" evidence="2">
    <location>
        <begin position="1879"/>
        <end position="1915"/>
    </location>
</feature>
<dbReference type="InterPro" id="IPR055309">
    <property type="entry name" value="Znf318-like"/>
</dbReference>
<name>A0A8X6QKP9_NEPPI</name>
<feature type="region of interest" description="Disordered" evidence="2">
    <location>
        <begin position="1447"/>
        <end position="1528"/>
    </location>
</feature>
<comment type="caution">
    <text evidence="4">The sequence shown here is derived from an EMBL/GenBank/DDBJ whole genome shotgun (WGS) entry which is preliminary data.</text>
</comment>
<evidence type="ECO:0000313" key="4">
    <source>
        <dbReference type="EMBL" id="GFU31943.1"/>
    </source>
</evidence>
<keyword evidence="5" id="KW-1185">Reference proteome</keyword>
<feature type="compositionally biased region" description="Basic and acidic residues" evidence="2">
    <location>
        <begin position="2832"/>
        <end position="2853"/>
    </location>
</feature>
<dbReference type="PROSITE" id="PS00028">
    <property type="entry name" value="ZINC_FINGER_C2H2_1"/>
    <property type="match status" value="2"/>
</dbReference>
<feature type="compositionally biased region" description="Basic residues" evidence="2">
    <location>
        <begin position="673"/>
        <end position="702"/>
    </location>
</feature>
<feature type="compositionally biased region" description="Basic and acidic residues" evidence="2">
    <location>
        <begin position="600"/>
        <end position="611"/>
    </location>
</feature>
<feature type="domain" description="C2H2-type" evidence="3">
    <location>
        <begin position="1169"/>
        <end position="1191"/>
    </location>
</feature>
<feature type="region of interest" description="Disordered" evidence="2">
    <location>
        <begin position="2799"/>
        <end position="2862"/>
    </location>
</feature>
<evidence type="ECO:0000313" key="5">
    <source>
        <dbReference type="Proteomes" id="UP000887013"/>
    </source>
</evidence>
<feature type="region of interest" description="Disordered" evidence="2">
    <location>
        <begin position="486"/>
        <end position="507"/>
    </location>
</feature>
<dbReference type="GO" id="GO:0045893">
    <property type="term" value="P:positive regulation of DNA-templated transcription"/>
    <property type="evidence" value="ECO:0007669"/>
    <property type="project" value="TreeGrafter"/>
</dbReference>
<feature type="region of interest" description="Disordered" evidence="2">
    <location>
        <begin position="764"/>
        <end position="808"/>
    </location>
</feature>
<organism evidence="4 5">
    <name type="scientific">Nephila pilipes</name>
    <name type="common">Giant wood spider</name>
    <name type="synonym">Nephila maculata</name>
    <dbReference type="NCBI Taxonomy" id="299642"/>
    <lineage>
        <taxon>Eukaryota</taxon>
        <taxon>Metazoa</taxon>
        <taxon>Ecdysozoa</taxon>
        <taxon>Arthropoda</taxon>
        <taxon>Chelicerata</taxon>
        <taxon>Arachnida</taxon>
        <taxon>Araneae</taxon>
        <taxon>Araneomorphae</taxon>
        <taxon>Entelegynae</taxon>
        <taxon>Araneoidea</taxon>
        <taxon>Nephilidae</taxon>
        <taxon>Nephila</taxon>
    </lineage>
</organism>
<feature type="coiled-coil region" evidence="1">
    <location>
        <begin position="1105"/>
        <end position="1132"/>
    </location>
</feature>
<gene>
    <name evidence="4" type="primary">Znf318</name>
    <name evidence="4" type="ORF">NPIL_202921</name>
</gene>
<evidence type="ECO:0000256" key="2">
    <source>
        <dbReference type="SAM" id="MobiDB-lite"/>
    </source>
</evidence>
<proteinExistence type="predicted"/>
<feature type="region of interest" description="Disordered" evidence="2">
    <location>
        <begin position="1"/>
        <end position="80"/>
    </location>
</feature>
<feature type="coiled-coil region" evidence="1">
    <location>
        <begin position="1284"/>
        <end position="1324"/>
    </location>
</feature>
<feature type="compositionally biased region" description="Polar residues" evidence="2">
    <location>
        <begin position="726"/>
        <end position="736"/>
    </location>
</feature>
<feature type="region of interest" description="Disordered" evidence="2">
    <location>
        <begin position="594"/>
        <end position="741"/>
    </location>
</feature>
<feature type="region of interest" description="Disordered" evidence="2">
    <location>
        <begin position="92"/>
        <end position="115"/>
    </location>
</feature>
<feature type="compositionally biased region" description="Low complexity" evidence="2">
    <location>
        <begin position="491"/>
        <end position="504"/>
    </location>
</feature>
<feature type="compositionally biased region" description="Basic and acidic residues" evidence="2">
    <location>
        <begin position="640"/>
        <end position="650"/>
    </location>
</feature>
<dbReference type="InterPro" id="IPR013087">
    <property type="entry name" value="Znf_C2H2_type"/>
</dbReference>
<keyword evidence="1" id="KW-0175">Coiled coil</keyword>
<feature type="compositionally biased region" description="Basic residues" evidence="2">
    <location>
        <begin position="630"/>
        <end position="639"/>
    </location>
</feature>
<reference evidence="4" key="1">
    <citation type="submission" date="2020-08" db="EMBL/GenBank/DDBJ databases">
        <title>Multicomponent nature underlies the extraordinary mechanical properties of spider dragline silk.</title>
        <authorList>
            <person name="Kono N."/>
            <person name="Nakamura H."/>
            <person name="Mori M."/>
            <person name="Yoshida Y."/>
            <person name="Ohtoshi R."/>
            <person name="Malay A.D."/>
            <person name="Moran D.A.P."/>
            <person name="Tomita M."/>
            <person name="Numata K."/>
            <person name="Arakawa K."/>
        </authorList>
    </citation>
    <scope>NUCLEOTIDE SEQUENCE</scope>
</reference>
<feature type="compositionally biased region" description="Basic and acidic residues" evidence="2">
    <location>
        <begin position="1497"/>
        <end position="1515"/>
    </location>
</feature>